<feature type="compositionally biased region" description="Basic and acidic residues" evidence="1">
    <location>
        <begin position="116"/>
        <end position="136"/>
    </location>
</feature>
<dbReference type="PANTHER" id="PTHR21561">
    <property type="entry name" value="INO80 COMPLEX SUBUNIT B"/>
    <property type="match status" value="1"/>
</dbReference>
<dbReference type="AlphaFoldDB" id="A0A137PB07"/>
<keyword evidence="4" id="KW-1185">Reference proteome</keyword>
<proteinExistence type="predicted"/>
<dbReference type="InterPro" id="IPR006880">
    <property type="entry name" value="INO80B_C"/>
</dbReference>
<dbReference type="PANTHER" id="PTHR21561:SF12">
    <property type="entry name" value="INO80 COMPLEX SUBUNIT B"/>
    <property type="match status" value="1"/>
</dbReference>
<evidence type="ECO:0000256" key="1">
    <source>
        <dbReference type="SAM" id="MobiDB-lite"/>
    </source>
</evidence>
<feature type="region of interest" description="Disordered" evidence="1">
    <location>
        <begin position="1"/>
        <end position="98"/>
    </location>
</feature>
<evidence type="ECO:0000313" key="3">
    <source>
        <dbReference type="EMBL" id="KXN72112.1"/>
    </source>
</evidence>
<protein>
    <recommendedName>
        <fullName evidence="2">INO80 complex subunit B-like conserved region domain-containing protein</fullName>
    </recommendedName>
</protein>
<dbReference type="InterPro" id="IPR029523">
    <property type="entry name" value="INO80B/Ies2"/>
</dbReference>
<dbReference type="EMBL" id="KQ964460">
    <property type="protein sequence ID" value="KXN72112.1"/>
    <property type="molecule type" value="Genomic_DNA"/>
</dbReference>
<gene>
    <name evidence="3" type="ORF">CONCODRAFT_84296</name>
</gene>
<dbReference type="STRING" id="796925.A0A137PB07"/>
<name>A0A137PB07_CONC2</name>
<dbReference type="OMA" id="LCYRAIH"/>
<dbReference type="OrthoDB" id="2021186at2759"/>
<reference evidence="3 4" key="1">
    <citation type="journal article" date="2015" name="Genome Biol. Evol.">
        <title>Phylogenomic analyses indicate that early fungi evolved digesting cell walls of algal ancestors of land plants.</title>
        <authorList>
            <person name="Chang Y."/>
            <person name="Wang S."/>
            <person name="Sekimoto S."/>
            <person name="Aerts A.L."/>
            <person name="Choi C."/>
            <person name="Clum A."/>
            <person name="LaButti K.M."/>
            <person name="Lindquist E.A."/>
            <person name="Yee Ngan C."/>
            <person name="Ohm R.A."/>
            <person name="Salamov A.A."/>
            <person name="Grigoriev I.V."/>
            <person name="Spatafora J.W."/>
            <person name="Berbee M.L."/>
        </authorList>
    </citation>
    <scope>NUCLEOTIDE SEQUENCE [LARGE SCALE GENOMIC DNA]</scope>
    <source>
        <strain evidence="3 4">NRRL 28638</strain>
    </source>
</reference>
<dbReference type="Proteomes" id="UP000070444">
    <property type="component" value="Unassembled WGS sequence"/>
</dbReference>
<feature type="region of interest" description="Disordered" evidence="1">
    <location>
        <begin position="115"/>
        <end position="188"/>
    </location>
</feature>
<feature type="domain" description="INO80 complex subunit B-like conserved region" evidence="2">
    <location>
        <begin position="127"/>
        <end position="205"/>
    </location>
</feature>
<feature type="compositionally biased region" description="Polar residues" evidence="1">
    <location>
        <begin position="1"/>
        <end position="34"/>
    </location>
</feature>
<dbReference type="SMART" id="SM01406">
    <property type="entry name" value="PAPA-1"/>
    <property type="match status" value="1"/>
</dbReference>
<sequence length="253" mass="29031">MPTNRSQTVSPSQYSSNASELETDSITTRNSRVNSVRYRPSPPNKNKRKGYDLSDSDGSELTILDSESDNEKISQLSDTEEGKDTPNQNINFEGLTRRQKAKYLEDYQVEFLELPTESKKSKLTPEEIESRRAELSRRRRHQSQQRAEEEKNAVISRLLKKQATKKSKKDKESVQETETESLPPTNVQYKNYENGKALLSFPHPDQFLLDTTKPKKKSKQLNCMAPGCKLPKKYTNPSNNKLSCSLNHYNLLK</sequence>
<accession>A0A137PB07</accession>
<evidence type="ECO:0000259" key="2">
    <source>
        <dbReference type="SMART" id="SM01406"/>
    </source>
</evidence>
<evidence type="ECO:0000313" key="4">
    <source>
        <dbReference type="Proteomes" id="UP000070444"/>
    </source>
</evidence>
<dbReference type="GO" id="GO:0006338">
    <property type="term" value="P:chromatin remodeling"/>
    <property type="evidence" value="ECO:0007669"/>
    <property type="project" value="InterPro"/>
</dbReference>
<organism evidence="3 4">
    <name type="scientific">Conidiobolus coronatus (strain ATCC 28846 / CBS 209.66 / NRRL 28638)</name>
    <name type="common">Delacroixia coronata</name>
    <dbReference type="NCBI Taxonomy" id="796925"/>
    <lineage>
        <taxon>Eukaryota</taxon>
        <taxon>Fungi</taxon>
        <taxon>Fungi incertae sedis</taxon>
        <taxon>Zoopagomycota</taxon>
        <taxon>Entomophthoromycotina</taxon>
        <taxon>Entomophthoromycetes</taxon>
        <taxon>Entomophthorales</taxon>
        <taxon>Ancylistaceae</taxon>
        <taxon>Conidiobolus</taxon>
    </lineage>
</organism>
<feature type="compositionally biased region" description="Basic residues" evidence="1">
    <location>
        <begin position="158"/>
        <end position="168"/>
    </location>
</feature>
<dbReference type="Pfam" id="PF04795">
    <property type="entry name" value="PAPA-1"/>
    <property type="match status" value="1"/>
</dbReference>
<dbReference type="GO" id="GO:0031011">
    <property type="term" value="C:Ino80 complex"/>
    <property type="evidence" value="ECO:0007669"/>
    <property type="project" value="InterPro"/>
</dbReference>